<keyword evidence="2" id="KW-1185">Reference proteome</keyword>
<proteinExistence type="predicted"/>
<dbReference type="Proteomes" id="UP000182306">
    <property type="component" value="Plasmid C"/>
</dbReference>
<dbReference type="AlphaFoldDB" id="A0A1L3LZ21"/>
<dbReference type="EMBL" id="CP013110">
    <property type="protein sequence ID" value="APG95263.1"/>
    <property type="molecule type" value="Genomic_DNA"/>
</dbReference>
<evidence type="ECO:0000313" key="2">
    <source>
        <dbReference type="Proteomes" id="UP000182306"/>
    </source>
</evidence>
<sequence length="45" mass="5186">MLFCQAEFFGWRIIASANQISVWSAFRFEAAREREDFSALSVIAL</sequence>
<geneLocation type="plasmid" evidence="1 2">
    <name>C</name>
</geneLocation>
<gene>
    <name evidence="1" type="ORF">SAMCFNEI73_pC1559</name>
</gene>
<organism evidence="1 2">
    <name type="scientific">Sinorhizobium americanum</name>
    <dbReference type="NCBI Taxonomy" id="194963"/>
    <lineage>
        <taxon>Bacteria</taxon>
        <taxon>Pseudomonadati</taxon>
        <taxon>Pseudomonadota</taxon>
        <taxon>Alphaproteobacteria</taxon>
        <taxon>Hyphomicrobiales</taxon>
        <taxon>Rhizobiaceae</taxon>
        <taxon>Sinorhizobium/Ensifer group</taxon>
        <taxon>Sinorhizobium</taxon>
    </lineage>
</organism>
<name>A0A1L3LZ21_9HYPH</name>
<reference evidence="1 2" key="1">
    <citation type="submission" date="2015-10" db="EMBL/GenBank/DDBJ databases">
        <title>Genomic differences between typical nodule nitrogen-fixing rhizobial strains and those coming from bean seeds.</title>
        <authorList>
            <person name="Peralta H."/>
            <person name="Aguilar-Vera A."/>
            <person name="Diaz R."/>
            <person name="Mora Y."/>
            <person name="Martinez-Batallar G."/>
            <person name="Salazar E."/>
            <person name="Vargas-Lagunas C."/>
            <person name="Encarnacion S."/>
            <person name="Girard L."/>
            <person name="Mora J."/>
        </authorList>
    </citation>
    <scope>NUCLEOTIDE SEQUENCE [LARGE SCALE GENOMIC DNA]</scope>
    <source>
        <strain evidence="1 2">CFNEI 73</strain>
        <plasmid evidence="1 2">C</plasmid>
    </source>
</reference>
<dbReference type="KEGG" id="same:SAMCFNEI73_pC1559"/>
<evidence type="ECO:0000313" key="1">
    <source>
        <dbReference type="EMBL" id="APG95263.1"/>
    </source>
</evidence>
<protein>
    <submittedName>
        <fullName evidence="1">Uncharacterized protein</fullName>
    </submittedName>
</protein>
<accession>A0A1L3LZ21</accession>
<keyword evidence="1" id="KW-0614">Plasmid</keyword>